<dbReference type="EMBL" id="CABQ01000122">
    <property type="protein sequence ID" value="CBI07685.1"/>
    <property type="molecule type" value="Genomic_DNA"/>
</dbReference>
<dbReference type="PROSITE" id="PS51257">
    <property type="entry name" value="PROKAR_LIPOPROTEIN"/>
    <property type="match status" value="1"/>
</dbReference>
<protein>
    <recommendedName>
        <fullName evidence="2">Lipoprotein</fullName>
    </recommendedName>
</protein>
<proteinExistence type="predicted"/>
<accession>E6QKB8</accession>
<sequence>MRGSTMRLKSLVSMLSCFAAVLALSGCGLSGGNPTQGIGLASNECLQDMTVTTPQCLPGSDLYFTPNVPVWGSEFSDYYVNGVDQTQGTVAYFGHNGDPPATTGGNGKLVVNNALVLQLQIEDRRS</sequence>
<name>E6QKB8_9ZZZZ</name>
<evidence type="ECO:0000313" key="1">
    <source>
        <dbReference type="EMBL" id="CBI07685.1"/>
    </source>
</evidence>
<organism evidence="1">
    <name type="scientific">mine drainage metagenome</name>
    <dbReference type="NCBI Taxonomy" id="410659"/>
    <lineage>
        <taxon>unclassified sequences</taxon>
        <taxon>metagenomes</taxon>
        <taxon>ecological metagenomes</taxon>
    </lineage>
</organism>
<reference evidence="1" key="1">
    <citation type="submission" date="2009-10" db="EMBL/GenBank/DDBJ databases">
        <title>Diversity of trophic interactions inside an arsenic-rich microbial ecosystem.</title>
        <authorList>
            <person name="Bertin P.N."/>
            <person name="Heinrich-Salmeron A."/>
            <person name="Pelletier E."/>
            <person name="Goulhen-Chollet F."/>
            <person name="Arsene-Ploetze F."/>
            <person name="Gallien S."/>
            <person name="Calteau A."/>
            <person name="Vallenet D."/>
            <person name="Casiot C."/>
            <person name="Chane-Woon-Ming B."/>
            <person name="Giloteaux L."/>
            <person name="Barakat M."/>
            <person name="Bonnefoy V."/>
            <person name="Bruneel O."/>
            <person name="Chandler M."/>
            <person name="Cleiss J."/>
            <person name="Duran R."/>
            <person name="Elbaz-Poulichet F."/>
            <person name="Fonknechten N."/>
            <person name="Lauga B."/>
            <person name="Mornico D."/>
            <person name="Ortet P."/>
            <person name="Schaeffer C."/>
            <person name="Siguier P."/>
            <person name="Alexander Thil Smith A."/>
            <person name="Van Dorsselaer A."/>
            <person name="Weissenbach J."/>
            <person name="Medigue C."/>
            <person name="Le Paslier D."/>
        </authorList>
    </citation>
    <scope>NUCLEOTIDE SEQUENCE</scope>
</reference>
<dbReference type="AlphaFoldDB" id="E6QKB8"/>
<comment type="caution">
    <text evidence="1">The sequence shown here is derived from an EMBL/GenBank/DDBJ whole genome shotgun (WGS) entry which is preliminary data.</text>
</comment>
<evidence type="ECO:0008006" key="2">
    <source>
        <dbReference type="Google" id="ProtNLM"/>
    </source>
</evidence>
<gene>
    <name evidence="1" type="ORF">CARN6_1055</name>
</gene>